<dbReference type="OrthoDB" id="25106at2"/>
<reference evidence="12 13" key="1">
    <citation type="submission" date="2014-10" db="EMBL/GenBank/DDBJ databases">
        <title>Genome sequence of Micropolyspora internatus JCM3315.</title>
        <authorList>
            <person name="Shin S.-K."/>
            <person name="Yi H."/>
        </authorList>
    </citation>
    <scope>NUCLEOTIDE SEQUENCE [LARGE SCALE GENOMIC DNA]</scope>
    <source>
        <strain evidence="12 13">JCM 3315</strain>
    </source>
</reference>
<dbReference type="GO" id="GO:0016020">
    <property type="term" value="C:membrane"/>
    <property type="evidence" value="ECO:0007669"/>
    <property type="project" value="InterPro"/>
</dbReference>
<evidence type="ECO:0000256" key="7">
    <source>
        <dbReference type="ARBA" id="ARBA00023157"/>
    </source>
</evidence>
<dbReference type="PROSITE" id="PS51257">
    <property type="entry name" value="PROKAR_LIPOPROTEIN"/>
    <property type="match status" value="1"/>
</dbReference>
<proteinExistence type="predicted"/>
<dbReference type="GO" id="GO:0016705">
    <property type="term" value="F:oxidoreductase activity, acting on paired donors, with incorporation or reduction of molecular oxygen"/>
    <property type="evidence" value="ECO:0007669"/>
    <property type="project" value="UniProtKB-ARBA"/>
</dbReference>
<protein>
    <recommendedName>
        <fullName evidence="2">Cytochrome bc1 complex Rieske iron-sulfur subunit</fullName>
    </recommendedName>
    <alternativeName>
        <fullName evidence="8">Cytochrome bc1 reductase complex subunit QcrA</fullName>
    </alternativeName>
</protein>
<name>A0A837D803_9PSEU</name>
<keyword evidence="12" id="KW-0223">Dioxygenase</keyword>
<dbReference type="GO" id="GO:0051213">
    <property type="term" value="F:dioxygenase activity"/>
    <property type="evidence" value="ECO:0007669"/>
    <property type="project" value="UniProtKB-KW"/>
</dbReference>
<dbReference type="OMA" id="FSAQCTH"/>
<dbReference type="RefSeq" id="WP_015785892.1">
    <property type="nucleotide sequence ID" value="NZ_CALJZO010000052.1"/>
</dbReference>
<gene>
    <name evidence="12" type="ORF">MINT15_29230</name>
</gene>
<dbReference type="InterPro" id="IPR036922">
    <property type="entry name" value="Rieske_2Fe-2S_sf"/>
</dbReference>
<dbReference type="PRINTS" id="PR00162">
    <property type="entry name" value="RIESKE"/>
</dbReference>
<evidence type="ECO:0000256" key="5">
    <source>
        <dbReference type="ARBA" id="ARBA00023004"/>
    </source>
</evidence>
<dbReference type="Gene3D" id="2.102.10.10">
    <property type="entry name" value="Rieske [2Fe-2S] iron-sulphur domain"/>
    <property type="match status" value="1"/>
</dbReference>
<evidence type="ECO:0000256" key="6">
    <source>
        <dbReference type="ARBA" id="ARBA00023014"/>
    </source>
</evidence>
<comment type="caution">
    <text evidence="12">The sequence shown here is derived from an EMBL/GenBank/DDBJ whole genome shotgun (WGS) entry which is preliminary data.</text>
</comment>
<organism evidence="12 13">
    <name type="scientific">Saccharomonospora viridis</name>
    <dbReference type="NCBI Taxonomy" id="1852"/>
    <lineage>
        <taxon>Bacteria</taxon>
        <taxon>Bacillati</taxon>
        <taxon>Actinomycetota</taxon>
        <taxon>Actinomycetes</taxon>
        <taxon>Pseudonocardiales</taxon>
        <taxon>Pseudonocardiaceae</taxon>
        <taxon>Saccharomonospora</taxon>
    </lineage>
</organism>
<keyword evidence="7" id="KW-1015">Disulfide bond</keyword>
<keyword evidence="3" id="KW-0001">2Fe-2S</keyword>
<keyword evidence="6" id="KW-0411">Iron-sulfur</keyword>
<evidence type="ECO:0000313" key="12">
    <source>
        <dbReference type="EMBL" id="KHF42721.1"/>
    </source>
</evidence>
<feature type="signal peptide" evidence="10">
    <location>
        <begin position="1"/>
        <end position="30"/>
    </location>
</feature>
<dbReference type="InterPro" id="IPR017941">
    <property type="entry name" value="Rieske_2Fe-2S"/>
</dbReference>
<dbReference type="InterPro" id="IPR014349">
    <property type="entry name" value="Rieske_Fe-S_prot"/>
</dbReference>
<dbReference type="InterPro" id="IPR005805">
    <property type="entry name" value="Rieske_Fe-S_prot_C"/>
</dbReference>
<feature type="domain" description="Rieske" evidence="11">
    <location>
        <begin position="58"/>
        <end position="147"/>
    </location>
</feature>
<keyword evidence="5" id="KW-0408">Iron</keyword>
<dbReference type="SUPFAM" id="SSF50022">
    <property type="entry name" value="ISP domain"/>
    <property type="match status" value="1"/>
</dbReference>
<dbReference type="Proteomes" id="UP000030848">
    <property type="component" value="Unassembled WGS sequence"/>
</dbReference>
<dbReference type="AlphaFoldDB" id="A0A837D803"/>
<feature type="chain" id="PRO_5032752674" description="Cytochrome bc1 complex Rieske iron-sulfur subunit" evidence="10">
    <location>
        <begin position="31"/>
        <end position="148"/>
    </location>
</feature>
<keyword evidence="10" id="KW-0732">Signal</keyword>
<dbReference type="EMBL" id="JRZE01000006">
    <property type="protein sequence ID" value="KHF42721.1"/>
    <property type="molecule type" value="Genomic_DNA"/>
</dbReference>
<evidence type="ECO:0000256" key="8">
    <source>
        <dbReference type="ARBA" id="ARBA00029586"/>
    </source>
</evidence>
<dbReference type="GO" id="GO:0046872">
    <property type="term" value="F:metal ion binding"/>
    <property type="evidence" value="ECO:0007669"/>
    <property type="project" value="UniProtKB-KW"/>
</dbReference>
<evidence type="ECO:0000256" key="10">
    <source>
        <dbReference type="SAM" id="SignalP"/>
    </source>
</evidence>
<evidence type="ECO:0000256" key="3">
    <source>
        <dbReference type="ARBA" id="ARBA00022714"/>
    </source>
</evidence>
<evidence type="ECO:0000256" key="9">
    <source>
        <dbReference type="ARBA" id="ARBA00034078"/>
    </source>
</evidence>
<dbReference type="PROSITE" id="PS51318">
    <property type="entry name" value="TAT"/>
    <property type="match status" value="1"/>
</dbReference>
<dbReference type="Pfam" id="PF00355">
    <property type="entry name" value="Rieske"/>
    <property type="match status" value="1"/>
</dbReference>
<evidence type="ECO:0000256" key="4">
    <source>
        <dbReference type="ARBA" id="ARBA00022723"/>
    </source>
</evidence>
<keyword evidence="12" id="KW-0560">Oxidoreductase</keyword>
<comment type="cofactor">
    <cofactor evidence="9">
        <name>[2Fe-2S] cluster</name>
        <dbReference type="ChEBI" id="CHEBI:190135"/>
    </cofactor>
</comment>
<dbReference type="CDD" id="cd03467">
    <property type="entry name" value="Rieske"/>
    <property type="match status" value="1"/>
</dbReference>
<dbReference type="InterPro" id="IPR006311">
    <property type="entry name" value="TAT_signal"/>
</dbReference>
<dbReference type="GO" id="GO:0051537">
    <property type="term" value="F:2 iron, 2 sulfur cluster binding"/>
    <property type="evidence" value="ECO:0007669"/>
    <property type="project" value="UniProtKB-KW"/>
</dbReference>
<evidence type="ECO:0000259" key="11">
    <source>
        <dbReference type="PROSITE" id="PS51296"/>
    </source>
</evidence>
<keyword evidence="4" id="KW-0479">Metal-binding</keyword>
<dbReference type="PANTHER" id="PTHR10134">
    <property type="entry name" value="CYTOCHROME B-C1 COMPLEX SUBUNIT RIESKE, MITOCHONDRIAL"/>
    <property type="match status" value="1"/>
</dbReference>
<accession>A0A837D803</accession>
<comment type="function">
    <text evidence="1">Iron-sulfur subunit of the cytochrome bc1 complex, an essential component of the respiratory electron transport chain required for ATP synthesis. The bc1 complex catalyzes the oxidation of menaquinol and the reduction of cytochrome c in the respiratory chain. The bc1 complex operates through a Q-cycle mechanism that couples electron transfer to generation of the proton gradient that drives ATP synthesis.</text>
</comment>
<evidence type="ECO:0000256" key="2">
    <source>
        <dbReference type="ARBA" id="ARBA00015816"/>
    </source>
</evidence>
<sequence length="148" mass="15009">MTGRTHNRRTVLTTTGAAVAGAALGGTALAACAGGASQNAAQSQPNVTKGAELATLDRIPVGSTISVPSPEGQDVNIIVSRPAEDEVVAFLAVCTHQGCAVLAEQSRLRCPCHNSTFDPFTGDAQGGPAYGPLPRIDVTIDGERVVTA</sequence>
<evidence type="ECO:0000256" key="1">
    <source>
        <dbReference type="ARBA" id="ARBA00002494"/>
    </source>
</evidence>
<dbReference type="GO" id="GO:0004497">
    <property type="term" value="F:monooxygenase activity"/>
    <property type="evidence" value="ECO:0007669"/>
    <property type="project" value="UniProtKB-ARBA"/>
</dbReference>
<evidence type="ECO:0000313" key="13">
    <source>
        <dbReference type="Proteomes" id="UP000030848"/>
    </source>
</evidence>
<dbReference type="PROSITE" id="PS51296">
    <property type="entry name" value="RIESKE"/>
    <property type="match status" value="1"/>
</dbReference>